<feature type="transmembrane region" description="Helical" evidence="7">
    <location>
        <begin position="403"/>
        <end position="423"/>
    </location>
</feature>
<name>A0A124BV91_ASPNG</name>
<dbReference type="GO" id="GO:0016020">
    <property type="term" value="C:membrane"/>
    <property type="evidence" value="ECO:0007669"/>
    <property type="project" value="UniProtKB-SubCell"/>
</dbReference>
<evidence type="ECO:0000256" key="5">
    <source>
        <dbReference type="ARBA" id="ARBA00023136"/>
    </source>
</evidence>
<keyword evidence="4 7" id="KW-1133">Transmembrane helix</keyword>
<dbReference type="OMA" id="AWRTYYV"/>
<protein>
    <submittedName>
        <fullName evidence="8">Major facilitator superfamily transporter</fullName>
    </submittedName>
</protein>
<evidence type="ECO:0000256" key="1">
    <source>
        <dbReference type="ARBA" id="ARBA00004141"/>
    </source>
</evidence>
<evidence type="ECO:0000256" key="6">
    <source>
        <dbReference type="SAM" id="MobiDB-lite"/>
    </source>
</evidence>
<dbReference type="VEuPathDB" id="FungiDB:ATCC64974_59000"/>
<feature type="transmembrane region" description="Helical" evidence="7">
    <location>
        <begin position="463"/>
        <end position="484"/>
    </location>
</feature>
<dbReference type="Gene3D" id="1.20.1250.20">
    <property type="entry name" value="MFS general substrate transporter like domains"/>
    <property type="match status" value="1"/>
</dbReference>
<accession>A0A124BV91</accession>
<dbReference type="VEuPathDB" id="FungiDB:M747DRAFT_336764"/>
<evidence type="ECO:0000256" key="4">
    <source>
        <dbReference type="ARBA" id="ARBA00022989"/>
    </source>
</evidence>
<dbReference type="VEuPathDB" id="FungiDB:ASPNIDRAFT2_1151638"/>
<gene>
    <name evidence="8" type="ORF">ABL_01156</name>
</gene>
<dbReference type="PANTHER" id="PTHR43791">
    <property type="entry name" value="PERMEASE-RELATED"/>
    <property type="match status" value="1"/>
</dbReference>
<keyword evidence="2" id="KW-0813">Transport</keyword>
<dbReference type="EMBL" id="BCMY01000001">
    <property type="protein sequence ID" value="GAQ35302.1"/>
    <property type="molecule type" value="Genomic_DNA"/>
</dbReference>
<evidence type="ECO:0000313" key="9">
    <source>
        <dbReference type="Proteomes" id="UP000068243"/>
    </source>
</evidence>
<sequence length="533" mass="58714">MASGKADIALAERSPEPPPLGDDKHPGMVVDLVHASEAEYTPDQYRRLVRKVDWIILPLMWIISGTQYADKASISTQATFGLEEDTHLVGQQYSWLISIFYLAFLVSEAPGNYILQRVSVGPTVAVSIFLWGVIVLCIAFATNFAGLAVLRFLEGVTECTTYPALLLITATWYTKEEHAMRSVIWGSANAGMDVLTSLVNYGIGRRAETHPNGMAPWKGISFFLGALTIVLSGITYLLLGTPREVRWLSPEEKRMAAARVVASQTGSDAQKRTLDWKQVAITFRDPQTYFFFFLVIVNSIPNGGTTAFGNLVYVSFGFTALETIVKGKIPQQLLSIAWFLIAGYITLKKRDSRCALSLSSLTCRGTNPGVAVYIMIVSVIPAFCGMLALALLPHSSSLLWARWGVYFMTSVGNLAGPLIWTLLPSNVAGRTKKSVTGTVLFIAYCVGNCVGAQVFRAKDAPRYIPAIVVCSIMYGLEIVLMIAWRTYYVWQNKRRASLIAAMAMTAQESAHQGRLNAESDMTDYENIHFVYSL</sequence>
<feature type="transmembrane region" description="Helical" evidence="7">
    <location>
        <begin position="220"/>
        <end position="239"/>
    </location>
</feature>
<keyword evidence="3 7" id="KW-0812">Transmembrane</keyword>
<feature type="transmembrane region" description="Helical" evidence="7">
    <location>
        <begin position="368"/>
        <end position="391"/>
    </location>
</feature>
<reference evidence="9" key="1">
    <citation type="journal article" date="2016" name="Genome Announc.">
        <title>Draft genome sequence of Aspergillus niger strain An76.</title>
        <authorList>
            <person name="Gong W."/>
            <person name="Cheng Z."/>
            <person name="Zhang H."/>
            <person name="Liu L."/>
            <person name="Gao P."/>
            <person name="Wang L."/>
        </authorList>
    </citation>
    <scope>NUCLEOTIDE SEQUENCE [LARGE SCALE GENOMIC DNA]</scope>
    <source>
        <strain evidence="9">An76</strain>
    </source>
</reference>
<dbReference type="AlphaFoldDB" id="A0A124BV91"/>
<dbReference type="Proteomes" id="UP000068243">
    <property type="component" value="Unassembled WGS sequence"/>
</dbReference>
<keyword evidence="5 7" id="KW-0472">Membrane</keyword>
<evidence type="ECO:0000313" key="8">
    <source>
        <dbReference type="EMBL" id="GAQ35302.1"/>
    </source>
</evidence>
<feature type="transmembrane region" description="Helical" evidence="7">
    <location>
        <begin position="435"/>
        <end position="457"/>
    </location>
</feature>
<organism evidence="8 9">
    <name type="scientific">Aspergillus niger</name>
    <dbReference type="NCBI Taxonomy" id="5061"/>
    <lineage>
        <taxon>Eukaryota</taxon>
        <taxon>Fungi</taxon>
        <taxon>Dikarya</taxon>
        <taxon>Ascomycota</taxon>
        <taxon>Pezizomycotina</taxon>
        <taxon>Eurotiomycetes</taxon>
        <taxon>Eurotiomycetidae</taxon>
        <taxon>Eurotiales</taxon>
        <taxon>Aspergillaceae</taxon>
        <taxon>Aspergillus</taxon>
        <taxon>Aspergillus subgen. Circumdati</taxon>
    </lineage>
</organism>
<dbReference type="OrthoDB" id="6730379at2759"/>
<dbReference type="SUPFAM" id="SSF103473">
    <property type="entry name" value="MFS general substrate transporter"/>
    <property type="match status" value="1"/>
</dbReference>
<dbReference type="InterPro" id="IPR036259">
    <property type="entry name" value="MFS_trans_sf"/>
</dbReference>
<feature type="region of interest" description="Disordered" evidence="6">
    <location>
        <begin position="1"/>
        <end position="24"/>
    </location>
</feature>
<evidence type="ECO:0000256" key="3">
    <source>
        <dbReference type="ARBA" id="ARBA00022692"/>
    </source>
</evidence>
<proteinExistence type="predicted"/>
<comment type="caution">
    <text evidence="8">The sequence shown here is derived from an EMBL/GenBank/DDBJ whole genome shotgun (WGS) entry which is preliminary data.</text>
</comment>
<feature type="transmembrane region" description="Helical" evidence="7">
    <location>
        <begin position="289"/>
        <end position="309"/>
    </location>
</feature>
<dbReference type="PANTHER" id="PTHR43791:SF7">
    <property type="entry name" value="MAJOR FACILITATOR SUPERFAMILY (MFS) PROFILE DOMAIN-CONTAINING PROTEIN"/>
    <property type="match status" value="1"/>
</dbReference>
<dbReference type="InterPro" id="IPR011701">
    <property type="entry name" value="MFS"/>
</dbReference>
<dbReference type="VEuPathDB" id="FungiDB:An02g00040"/>
<dbReference type="Pfam" id="PF07690">
    <property type="entry name" value="MFS_1"/>
    <property type="match status" value="1"/>
</dbReference>
<dbReference type="PaxDb" id="5061-CADANGAP00001462"/>
<evidence type="ECO:0000256" key="7">
    <source>
        <dbReference type="SAM" id="Phobius"/>
    </source>
</evidence>
<evidence type="ECO:0000256" key="2">
    <source>
        <dbReference type="ARBA" id="ARBA00022448"/>
    </source>
</evidence>
<feature type="transmembrane region" description="Helical" evidence="7">
    <location>
        <begin position="128"/>
        <end position="153"/>
    </location>
</feature>
<feature type="transmembrane region" description="Helical" evidence="7">
    <location>
        <begin position="329"/>
        <end position="347"/>
    </location>
</feature>
<comment type="subcellular location">
    <subcellularLocation>
        <location evidence="1">Membrane</location>
        <topology evidence="1">Multi-pass membrane protein</topology>
    </subcellularLocation>
</comment>
<dbReference type="GO" id="GO:0022857">
    <property type="term" value="F:transmembrane transporter activity"/>
    <property type="evidence" value="ECO:0007669"/>
    <property type="project" value="InterPro"/>
</dbReference>
<feature type="transmembrane region" description="Helical" evidence="7">
    <location>
        <begin position="89"/>
        <end position="107"/>
    </location>
</feature>